<organism evidence="1 2">
    <name type="scientific">Rickenella mellea</name>
    <dbReference type="NCBI Taxonomy" id="50990"/>
    <lineage>
        <taxon>Eukaryota</taxon>
        <taxon>Fungi</taxon>
        <taxon>Dikarya</taxon>
        <taxon>Basidiomycota</taxon>
        <taxon>Agaricomycotina</taxon>
        <taxon>Agaricomycetes</taxon>
        <taxon>Hymenochaetales</taxon>
        <taxon>Rickenellaceae</taxon>
        <taxon>Rickenella</taxon>
    </lineage>
</organism>
<dbReference type="Proteomes" id="UP000294933">
    <property type="component" value="Unassembled WGS sequence"/>
</dbReference>
<dbReference type="VEuPathDB" id="FungiDB:BD410DRAFT_652869"/>
<protein>
    <submittedName>
        <fullName evidence="1">Uncharacterized protein</fullName>
    </submittedName>
</protein>
<reference evidence="1 2" key="1">
    <citation type="submission" date="2018-06" db="EMBL/GenBank/DDBJ databases">
        <title>A transcriptomic atlas of mushroom development highlights an independent origin of complex multicellularity.</title>
        <authorList>
            <consortium name="DOE Joint Genome Institute"/>
            <person name="Krizsan K."/>
            <person name="Almasi E."/>
            <person name="Merenyi Z."/>
            <person name="Sahu N."/>
            <person name="Viragh M."/>
            <person name="Koszo T."/>
            <person name="Mondo S."/>
            <person name="Kiss B."/>
            <person name="Balint B."/>
            <person name="Kues U."/>
            <person name="Barry K."/>
            <person name="Hegedus J.C."/>
            <person name="Henrissat B."/>
            <person name="Johnson J."/>
            <person name="Lipzen A."/>
            <person name="Ohm R."/>
            <person name="Nagy I."/>
            <person name="Pangilinan J."/>
            <person name="Yan J."/>
            <person name="Xiong Y."/>
            <person name="Grigoriev I.V."/>
            <person name="Hibbett D.S."/>
            <person name="Nagy L.G."/>
        </authorList>
    </citation>
    <scope>NUCLEOTIDE SEQUENCE [LARGE SCALE GENOMIC DNA]</scope>
    <source>
        <strain evidence="1 2">SZMC22713</strain>
    </source>
</reference>
<keyword evidence="2" id="KW-1185">Reference proteome</keyword>
<evidence type="ECO:0000313" key="1">
    <source>
        <dbReference type="EMBL" id="TDL16000.1"/>
    </source>
</evidence>
<name>A0A4Y7PNF3_9AGAM</name>
<proteinExistence type="predicted"/>
<accession>A0A4Y7PNF3</accession>
<dbReference type="AlphaFoldDB" id="A0A4Y7PNF3"/>
<dbReference type="EMBL" id="ML170254">
    <property type="protein sequence ID" value="TDL16000.1"/>
    <property type="molecule type" value="Genomic_DNA"/>
</dbReference>
<evidence type="ECO:0000313" key="2">
    <source>
        <dbReference type="Proteomes" id="UP000294933"/>
    </source>
</evidence>
<sequence length="194" mass="21571">MNSNRWQIVGLARGRNILPDGTHGTPYEPHQGHLRPPMFDAPFEDVKARYIVYAAQRSLVAVCTRRHHLLGGYQIACSSYDGDDGKIAITYSPDEDTIADRRSKTRHCHMSGIILGLGVLRATPSPPNSVNANQICGMGTNNDQHLLYIRRARSSPSAPPTDTCPCPCQLKAPSRIPTWRKMAFPASRRRRAKL</sequence>
<gene>
    <name evidence="1" type="ORF">BD410DRAFT_652869</name>
</gene>